<evidence type="ECO:0000259" key="2">
    <source>
        <dbReference type="PROSITE" id="PS51782"/>
    </source>
</evidence>
<dbReference type="EMBL" id="FYEK01000044">
    <property type="protein sequence ID" value="SNB70436.1"/>
    <property type="molecule type" value="Genomic_DNA"/>
</dbReference>
<protein>
    <submittedName>
        <fullName evidence="3">Predicted glycosyl hydrolase</fullName>
    </submittedName>
</protein>
<dbReference type="GO" id="GO:0008932">
    <property type="term" value="F:lytic endotransglycosylase activity"/>
    <property type="evidence" value="ECO:0007669"/>
    <property type="project" value="TreeGrafter"/>
</dbReference>
<dbReference type="OrthoDB" id="166845at2"/>
<keyword evidence="4" id="KW-1185">Reference proteome</keyword>
<feature type="domain" description="LysM" evidence="2">
    <location>
        <begin position="102"/>
        <end position="146"/>
    </location>
</feature>
<feature type="domain" description="LysM" evidence="2">
    <location>
        <begin position="161"/>
        <end position="205"/>
    </location>
</feature>
<reference evidence="4" key="1">
    <citation type="submission" date="2017-06" db="EMBL/GenBank/DDBJ databases">
        <authorList>
            <person name="Varghese N."/>
            <person name="Submissions S."/>
        </authorList>
    </citation>
    <scope>NUCLEOTIDE SEQUENCE [LARGE SCALE GENOMIC DNA]</scope>
    <source>
        <strain evidence="4">JAD2</strain>
    </source>
</reference>
<dbReference type="Proteomes" id="UP000197025">
    <property type="component" value="Unassembled WGS sequence"/>
</dbReference>
<dbReference type="Gene3D" id="3.10.350.10">
    <property type="entry name" value="LysM domain"/>
    <property type="match status" value="2"/>
</dbReference>
<gene>
    <name evidence="3" type="ORF">SAMN02746019_00012320</name>
</gene>
<dbReference type="InterPro" id="IPR036779">
    <property type="entry name" value="LysM_dom_sf"/>
</dbReference>
<proteinExistence type="predicted"/>
<feature type="chain" id="PRO_5012668255" evidence="1">
    <location>
        <begin position="23"/>
        <end position="208"/>
    </location>
</feature>
<keyword evidence="3" id="KW-0378">Hydrolase</keyword>
<feature type="signal peptide" evidence="1">
    <location>
        <begin position="1"/>
        <end position="22"/>
    </location>
</feature>
<name>A0A212RDS6_9CHLR</name>
<dbReference type="InterPro" id="IPR018392">
    <property type="entry name" value="LysM"/>
</dbReference>
<dbReference type="PANTHER" id="PTHR33734:SF22">
    <property type="entry name" value="MEMBRANE-BOUND LYTIC MUREIN TRANSGLYCOSYLASE D"/>
    <property type="match status" value="1"/>
</dbReference>
<dbReference type="PANTHER" id="PTHR33734">
    <property type="entry name" value="LYSM DOMAIN-CONTAINING GPI-ANCHORED PROTEIN 2"/>
    <property type="match status" value="1"/>
</dbReference>
<evidence type="ECO:0000256" key="1">
    <source>
        <dbReference type="SAM" id="SignalP"/>
    </source>
</evidence>
<dbReference type="PROSITE" id="PS51257">
    <property type="entry name" value="PROKAR_LIPOPROTEIN"/>
    <property type="match status" value="1"/>
</dbReference>
<accession>A0A212RDS6</accession>
<dbReference type="InParanoid" id="A0A212RDS6"/>
<dbReference type="AlphaFoldDB" id="A0A212RDS6"/>
<dbReference type="PROSITE" id="PS51782">
    <property type="entry name" value="LYSM"/>
    <property type="match status" value="2"/>
</dbReference>
<evidence type="ECO:0000313" key="3">
    <source>
        <dbReference type="EMBL" id="SNB70436.1"/>
    </source>
</evidence>
<dbReference type="Pfam" id="PF01476">
    <property type="entry name" value="LysM"/>
    <property type="match status" value="2"/>
</dbReference>
<dbReference type="RefSeq" id="WP_088571884.1">
    <property type="nucleotide sequence ID" value="NZ_FYEK01000044.1"/>
</dbReference>
<dbReference type="SMART" id="SM00257">
    <property type="entry name" value="LysM"/>
    <property type="match status" value="2"/>
</dbReference>
<dbReference type="SUPFAM" id="SSF54106">
    <property type="entry name" value="LysM domain"/>
    <property type="match status" value="2"/>
</dbReference>
<organism evidence="3 4">
    <name type="scientific">Thermoflexus hugenholtzii JAD2</name>
    <dbReference type="NCBI Taxonomy" id="877466"/>
    <lineage>
        <taxon>Bacteria</taxon>
        <taxon>Bacillati</taxon>
        <taxon>Chloroflexota</taxon>
        <taxon>Thermoflexia</taxon>
        <taxon>Thermoflexales</taxon>
        <taxon>Thermoflexaceae</taxon>
        <taxon>Thermoflexus</taxon>
    </lineage>
</organism>
<dbReference type="GO" id="GO:0016787">
    <property type="term" value="F:hydrolase activity"/>
    <property type="evidence" value="ECO:0007669"/>
    <property type="project" value="UniProtKB-KW"/>
</dbReference>
<dbReference type="CDD" id="cd00118">
    <property type="entry name" value="LysM"/>
    <property type="match status" value="2"/>
</dbReference>
<evidence type="ECO:0000313" key="4">
    <source>
        <dbReference type="Proteomes" id="UP000197025"/>
    </source>
</evidence>
<sequence length="208" mass="21803">MVGKRMRRALPWLGLATLVALTACRPTRSRSGPVPTATPPELLFGAPTATATAAPAMPPTPTLLPVTPIMPEGAPTPTPFFSPLPPPTPVAPAPTAAPPAQVTHVVQPGETLFRIALRYGTTVEAIARANNLINPDFIVPGQRLVIPVSAPAAGTPTGGERVYIVQPGDNLFRIGLKFNMLWTVIAARNGITNPNAIYPGQRLIIPSP</sequence>
<keyword evidence="1" id="KW-0732">Signal</keyword>